<dbReference type="PROSITE" id="PS50103">
    <property type="entry name" value="ZF_C3H1"/>
    <property type="match status" value="1"/>
</dbReference>
<dbReference type="InterPro" id="IPR000504">
    <property type="entry name" value="RRM_dom"/>
</dbReference>
<keyword evidence="9" id="KW-1185">Reference proteome</keyword>
<dbReference type="PANTHER" id="PTHR14398:SF0">
    <property type="entry name" value="ZINC FINGER PROTEIN SWM"/>
    <property type="match status" value="1"/>
</dbReference>
<feature type="region of interest" description="Disordered" evidence="5">
    <location>
        <begin position="912"/>
        <end position="1016"/>
    </location>
</feature>
<accession>A0A5N5JQW9</accession>
<reference evidence="9" key="1">
    <citation type="journal article" date="2019" name="Gigascience">
        <title>De novo genome assembly of the endangered Acer yangbiense, a plant species with extremely small populations endemic to Yunnan Province, China.</title>
        <authorList>
            <person name="Yang J."/>
            <person name="Wariss H.M."/>
            <person name="Tao L."/>
            <person name="Zhang R."/>
            <person name="Yun Q."/>
            <person name="Hollingsworth P."/>
            <person name="Dao Z."/>
            <person name="Luo G."/>
            <person name="Guo H."/>
            <person name="Ma Y."/>
            <person name="Sun W."/>
        </authorList>
    </citation>
    <scope>NUCLEOTIDE SEQUENCE [LARGE SCALE GENOMIC DNA]</scope>
    <source>
        <strain evidence="9">cv. br00</strain>
    </source>
</reference>
<dbReference type="SMART" id="SM00360">
    <property type="entry name" value="RRM"/>
    <property type="match status" value="2"/>
</dbReference>
<dbReference type="InterPro" id="IPR000571">
    <property type="entry name" value="Znf_CCCH"/>
</dbReference>
<feature type="compositionally biased region" description="Basic and acidic residues" evidence="5">
    <location>
        <begin position="990"/>
        <end position="1016"/>
    </location>
</feature>
<protein>
    <recommendedName>
        <fullName evidence="10">C3H1-type domain-containing protein</fullName>
    </recommendedName>
</protein>
<evidence type="ECO:0000259" key="6">
    <source>
        <dbReference type="PROSITE" id="PS50102"/>
    </source>
</evidence>
<evidence type="ECO:0000256" key="5">
    <source>
        <dbReference type="SAM" id="MobiDB-lite"/>
    </source>
</evidence>
<dbReference type="SMART" id="SM00356">
    <property type="entry name" value="ZnF_C3H1"/>
    <property type="match status" value="1"/>
</dbReference>
<proteinExistence type="predicted"/>
<feature type="domain" description="C3H1-type" evidence="7">
    <location>
        <begin position="223"/>
        <end position="251"/>
    </location>
</feature>
<dbReference type="Proteomes" id="UP000326939">
    <property type="component" value="Chromosome 16"/>
</dbReference>
<dbReference type="InterPro" id="IPR012677">
    <property type="entry name" value="Nucleotide-bd_a/b_plait_sf"/>
</dbReference>
<evidence type="ECO:0000256" key="1">
    <source>
        <dbReference type="ARBA" id="ARBA00022884"/>
    </source>
</evidence>
<dbReference type="AlphaFoldDB" id="A0A5N5JQW9"/>
<dbReference type="InterPro" id="IPR045137">
    <property type="entry name" value="RBM26/27"/>
</dbReference>
<dbReference type="GO" id="GO:0008270">
    <property type="term" value="F:zinc ion binding"/>
    <property type="evidence" value="ECO:0007669"/>
    <property type="project" value="UniProtKB-KW"/>
</dbReference>
<keyword evidence="4" id="KW-0175">Coiled coil</keyword>
<dbReference type="Pfam" id="PF00076">
    <property type="entry name" value="RRM_1"/>
    <property type="match status" value="1"/>
</dbReference>
<feature type="compositionally biased region" description="Polar residues" evidence="5">
    <location>
        <begin position="599"/>
        <end position="610"/>
    </location>
</feature>
<feature type="region of interest" description="Disordered" evidence="5">
    <location>
        <begin position="599"/>
        <end position="628"/>
    </location>
</feature>
<keyword evidence="3" id="KW-0863">Zinc-finger</keyword>
<organism evidence="8 9">
    <name type="scientific">Salix brachista</name>
    <dbReference type="NCBI Taxonomy" id="2182728"/>
    <lineage>
        <taxon>Eukaryota</taxon>
        <taxon>Viridiplantae</taxon>
        <taxon>Streptophyta</taxon>
        <taxon>Embryophyta</taxon>
        <taxon>Tracheophyta</taxon>
        <taxon>Spermatophyta</taxon>
        <taxon>Magnoliopsida</taxon>
        <taxon>eudicotyledons</taxon>
        <taxon>Gunneridae</taxon>
        <taxon>Pentapetalae</taxon>
        <taxon>rosids</taxon>
        <taxon>fabids</taxon>
        <taxon>Malpighiales</taxon>
        <taxon>Salicaceae</taxon>
        <taxon>Saliceae</taxon>
        <taxon>Salix</taxon>
    </lineage>
</organism>
<feature type="region of interest" description="Disordered" evidence="5">
    <location>
        <begin position="440"/>
        <end position="464"/>
    </location>
</feature>
<dbReference type="GO" id="GO:0003723">
    <property type="term" value="F:RNA binding"/>
    <property type="evidence" value="ECO:0007669"/>
    <property type="project" value="UniProtKB-UniRule"/>
</dbReference>
<evidence type="ECO:0000256" key="3">
    <source>
        <dbReference type="PROSITE-ProRule" id="PRU00723"/>
    </source>
</evidence>
<dbReference type="GO" id="GO:0005634">
    <property type="term" value="C:nucleus"/>
    <property type="evidence" value="ECO:0007669"/>
    <property type="project" value="TreeGrafter"/>
</dbReference>
<dbReference type="FunFam" id="3.30.70.330:FF:000719">
    <property type="entry name" value="Predicted protein"/>
    <property type="match status" value="1"/>
</dbReference>
<evidence type="ECO:0000313" key="8">
    <source>
        <dbReference type="EMBL" id="KAB5521126.1"/>
    </source>
</evidence>
<dbReference type="Gene3D" id="3.30.70.330">
    <property type="match status" value="2"/>
</dbReference>
<evidence type="ECO:0000256" key="4">
    <source>
        <dbReference type="SAM" id="Coils"/>
    </source>
</evidence>
<feature type="compositionally biased region" description="Basic and acidic residues" evidence="5">
    <location>
        <begin position="44"/>
        <end position="54"/>
    </location>
</feature>
<evidence type="ECO:0008006" key="10">
    <source>
        <dbReference type="Google" id="ProtNLM"/>
    </source>
</evidence>
<feature type="domain" description="RRM" evidence="6">
    <location>
        <begin position="488"/>
        <end position="560"/>
    </location>
</feature>
<dbReference type="CDD" id="cd12257">
    <property type="entry name" value="RRM1_RBM26_like"/>
    <property type="match status" value="1"/>
</dbReference>
<feature type="region of interest" description="Disordered" evidence="5">
    <location>
        <begin position="126"/>
        <end position="158"/>
    </location>
</feature>
<dbReference type="PANTHER" id="PTHR14398">
    <property type="entry name" value="RNA RECOGNITION RRM/RNP DOMAIN"/>
    <property type="match status" value="1"/>
</dbReference>
<gene>
    <name evidence="8" type="ORF">DKX38_025445</name>
</gene>
<dbReference type="InterPro" id="IPR035979">
    <property type="entry name" value="RBD_domain_sf"/>
</dbReference>
<evidence type="ECO:0000313" key="9">
    <source>
        <dbReference type="Proteomes" id="UP000326939"/>
    </source>
</evidence>
<keyword evidence="1 2" id="KW-0694">RNA-binding</keyword>
<feature type="coiled-coil region" evidence="4">
    <location>
        <begin position="628"/>
        <end position="666"/>
    </location>
</feature>
<evidence type="ECO:0000259" key="7">
    <source>
        <dbReference type="PROSITE" id="PS50103"/>
    </source>
</evidence>
<feature type="compositionally biased region" description="Basic and acidic residues" evidence="5">
    <location>
        <begin position="67"/>
        <end position="79"/>
    </location>
</feature>
<dbReference type="SUPFAM" id="SSF54928">
    <property type="entry name" value="RNA-binding domain, RBD"/>
    <property type="match status" value="1"/>
</dbReference>
<feature type="zinc finger region" description="C3H1-type" evidence="3">
    <location>
        <begin position="223"/>
        <end position="251"/>
    </location>
</feature>
<name>A0A5N5JQW9_9ROSI</name>
<feature type="region of interest" description="Disordered" evidence="5">
    <location>
        <begin position="1"/>
        <end position="84"/>
    </location>
</feature>
<sequence length="1016" mass="110993">MELKVLPLKTGGRSPADCSSDHEEKEVSDEDDDDRNHKHRRRETRSQSLDRDSLEPVFTRPYRKHNKPFENGHPFRENESQASEPWKNYNSVSLERDFATKFERIRPDLVSLPRMPVDLNQRIWLNQTFSGDPGPSRGRGRESGSWSQRDSRFSSAGIASQMAHQGPSLFAGRGLANVSNVQSASWNAFGLMPGMSNGGLDTLHSIRLQGTLRPAVNSSLNMGIPHQRCRDFEERGFCLRGDMCPLEHGVNRIVVEDVQSLSQFNLPVSLPRAQIPGTTSGLGALPTVGAPPATLMNSKGLHGKSNKPGIVDDGFGLNSAYTGSASVSGGDLYDPDQPLWNDNGPETSSALLAPHSAKFDETESMISVDPSDHNHARLRDGAVNECPIRSTGIAVGVQGMNSSVWGRIGALNNGLDMKEKIDSTASMSSYMESESKEDQGALDNVHGTSNQGKRTNFDDCGTKTMDSPAKIHSDAMRHTRKPSQKALQTLFVNGIPHKCNKRDALLSHFKKFGEVIDIYIPLNSERAFIQFSKREEAEAALRAPDAVMGNRFIRMWWANRDNIPDKATSRGVPATSALPHLSIGNSGKDNLQLATSKTTVVPPSDTSVPTTDHPKVDITNGPEVSPPTHKKLESLEQLKEELRKKQELLDKKRNDFRRQLHKLEKQVMQIVVTSEYCLPSIYDLRCMIDLDIFSAYTTNITYESDSMLLSLALKFCTLQATGVKGEVPAEPASKRHKTGMASDVAKATTTRSADPGAGVASPHAGIVDKNKRMENIVSSSSKTSTMMALQESAGSKQSIHPLAPAGPPFLMNKYKLDNRPTAFKIMSPLPAGLANVAALKEYFSSYGSLSAVELEDEPGDYDGDGNDDGSDTLKSCSARVTFTTRRSAERAFLNGKCWQGKNLKFVWLMSSTSSTGENSSAPKCPVQTDVQPVRKLARLDSQEVSGEPENSERNNGDGPTELDKVSQCCSASISGEVESPKCEPGPKSISPEKESTEKDPSQTSMSEKEPPKAFSD</sequence>
<dbReference type="PROSITE" id="PS50102">
    <property type="entry name" value="RRM"/>
    <property type="match status" value="1"/>
</dbReference>
<keyword evidence="3" id="KW-0479">Metal-binding</keyword>
<evidence type="ECO:0000256" key="2">
    <source>
        <dbReference type="PROSITE-ProRule" id="PRU00176"/>
    </source>
</evidence>
<comment type="caution">
    <text evidence="8">The sequence shown here is derived from an EMBL/GenBank/DDBJ whole genome shotgun (WGS) entry which is preliminary data.</text>
</comment>
<keyword evidence="3" id="KW-0862">Zinc</keyword>
<dbReference type="EMBL" id="VDCV01000016">
    <property type="protein sequence ID" value="KAB5521126.1"/>
    <property type="molecule type" value="Genomic_DNA"/>
</dbReference>